<dbReference type="AlphaFoldDB" id="A0A4Q9B3G8"/>
<dbReference type="InterPro" id="IPR006094">
    <property type="entry name" value="Oxid_FAD_bind_N"/>
</dbReference>
<feature type="active site" description="Proton donor/acceptor" evidence="4">
    <location>
        <position position="448"/>
    </location>
</feature>
<evidence type="ECO:0000256" key="5">
    <source>
        <dbReference type="PIRSR" id="PIRSR625650-2"/>
    </source>
</evidence>
<reference evidence="9 10" key="1">
    <citation type="submission" date="2019-02" db="EMBL/GenBank/DDBJ databases">
        <title>Thermus sp. a novel from hot spring.</title>
        <authorList>
            <person name="Zhao Z."/>
        </authorList>
    </citation>
    <scope>NUCLEOTIDE SEQUENCE [LARGE SCALE GENOMIC DNA]</scope>
    <source>
        <strain evidence="9 10">CFH 72773T</strain>
    </source>
</reference>
<evidence type="ECO:0000313" key="10">
    <source>
        <dbReference type="Proteomes" id="UP000292858"/>
    </source>
</evidence>
<evidence type="ECO:0000259" key="8">
    <source>
        <dbReference type="PROSITE" id="PS51387"/>
    </source>
</evidence>
<dbReference type="GO" id="GO:0071949">
    <property type="term" value="F:FAD binding"/>
    <property type="evidence" value="ECO:0007669"/>
    <property type="project" value="InterPro"/>
</dbReference>
<dbReference type="InterPro" id="IPR016169">
    <property type="entry name" value="FAD-bd_PCMH_sub2"/>
</dbReference>
<dbReference type="GO" id="GO:0008610">
    <property type="term" value="P:lipid biosynthetic process"/>
    <property type="evidence" value="ECO:0007669"/>
    <property type="project" value="InterPro"/>
</dbReference>
<dbReference type="OrthoDB" id="9767256at2"/>
<dbReference type="SUPFAM" id="SSF56176">
    <property type="entry name" value="FAD-binding/transporter-associated domain-like"/>
    <property type="match status" value="1"/>
</dbReference>
<dbReference type="RefSeq" id="WP_130842044.1">
    <property type="nucleotide sequence ID" value="NZ_SIJL01000008.1"/>
</dbReference>
<proteinExistence type="inferred from homology"/>
<feature type="binding site" evidence="6">
    <location>
        <begin position="116"/>
        <end position="122"/>
    </location>
    <ligand>
        <name>FAD</name>
        <dbReference type="ChEBI" id="CHEBI:57692"/>
    </ligand>
</feature>
<dbReference type="EMBL" id="SIJL01000008">
    <property type="protein sequence ID" value="TBH20221.1"/>
    <property type="molecule type" value="Genomic_DNA"/>
</dbReference>
<keyword evidence="3 6" id="KW-0274">FAD</keyword>
<dbReference type="SUPFAM" id="SSF55103">
    <property type="entry name" value="FAD-linked oxidases, C-terminal domain"/>
    <property type="match status" value="1"/>
</dbReference>
<accession>A0A4Q9B3G8</accession>
<comment type="similarity">
    <text evidence="1">Belongs to the FAD-binding oxidoreductase/transferase type 4 family.</text>
</comment>
<keyword evidence="10" id="KW-1185">Reference proteome</keyword>
<dbReference type="Gene3D" id="3.30.300.330">
    <property type="match status" value="1"/>
</dbReference>
<dbReference type="InterPro" id="IPR025650">
    <property type="entry name" value="Alkyl-DHAP_Synthase"/>
</dbReference>
<evidence type="ECO:0000256" key="3">
    <source>
        <dbReference type="ARBA" id="ARBA00022827"/>
    </source>
</evidence>
<feature type="domain" description="FAD-binding PCMH-type" evidence="8">
    <location>
        <begin position="84"/>
        <end position="264"/>
    </location>
</feature>
<dbReference type="Gene3D" id="3.30.70.3450">
    <property type="match status" value="1"/>
</dbReference>
<protein>
    <submittedName>
        <fullName evidence="9">FAD-binding oxidoreductase</fullName>
    </submittedName>
</protein>
<keyword evidence="2" id="KW-0285">Flavoprotein</keyword>
<dbReference type="InterPro" id="IPR016166">
    <property type="entry name" value="FAD-bd_PCMH"/>
</dbReference>
<gene>
    <name evidence="9" type="ORF">ETP66_07640</name>
</gene>
<dbReference type="Pfam" id="PF02913">
    <property type="entry name" value="FAD-oxidase_C"/>
    <property type="match status" value="1"/>
</dbReference>
<dbReference type="PROSITE" id="PS51387">
    <property type="entry name" value="FAD_PCMH"/>
    <property type="match status" value="1"/>
</dbReference>
<dbReference type="PANTHER" id="PTHR46568">
    <property type="entry name" value="ALKYLDIHYDROXYACETONEPHOSPHATE SYNTHASE, PEROXISOMAL"/>
    <property type="match status" value="1"/>
</dbReference>
<name>A0A4Q9B3G8_9DEIN</name>
<dbReference type="InterPro" id="IPR016167">
    <property type="entry name" value="FAD-bd_PCMH_sub1"/>
</dbReference>
<dbReference type="PANTHER" id="PTHR46568:SF1">
    <property type="entry name" value="ALKYLDIHYDROXYACETONEPHOSPHATE SYNTHASE, PEROXISOMAL"/>
    <property type="match status" value="1"/>
</dbReference>
<sequence length="529" mass="57451">MRRWNGWGEEGVVFPLSEKARVLLQEQLGPGTLPREATLEEVLSRVPPSRLPPHPLVSPDPEERLRHARGQSLPDWIFLRSGQIPAFPDGVAFPTTNEEVRALLAYAREVGARVIPYGGGTSVAGQVSVLPGEAPVLSLDLRRMNRLLRLDEKSLLATFEAGVQGPDLEAQLRAWGFTLGHFPQSFPYSTLGGWVATRSVGQESLRYGRIEDLFAGGRLEAPAGTLLLPSFPASAAGPDLKQAALGSEGRLGVLTEATVRIRPLPKAEAFAAVFFREFGEGLEAVRRMAQEEVPLSLVRLSTPEETAVNLALAGQSRGLALLEAWLALRGAGPGRALLLLGASGTRARVSQALGEALGIARAHGGVYAGQAPGRFWAHHRFRQPYLRNTLWEMGYAVDTLETAGTWNQVPRLLLAVEAVLREALGEEGERVYAFSHLSRVYPTGANLYTTYLFRLHRDPGTNLARWRKLKAAASQAIVAHGGTISHQHGVGTDHLPYLEAEKGPWGLEALRALCRALDPWGLMNPGKLV</sequence>
<dbReference type="Pfam" id="PF01565">
    <property type="entry name" value="FAD_binding_4"/>
    <property type="match status" value="1"/>
</dbReference>
<dbReference type="InterPro" id="IPR016164">
    <property type="entry name" value="FAD-linked_Oxase-like_C"/>
</dbReference>
<dbReference type="Proteomes" id="UP000292858">
    <property type="component" value="Unassembled WGS sequence"/>
</dbReference>
<evidence type="ECO:0000256" key="4">
    <source>
        <dbReference type="PIRSR" id="PIRSR625650-1"/>
    </source>
</evidence>
<evidence type="ECO:0000256" key="6">
    <source>
        <dbReference type="PIRSR" id="PIRSR625650-3"/>
    </source>
</evidence>
<comment type="cofactor">
    <cofactor evidence="6">
        <name>FAD</name>
        <dbReference type="ChEBI" id="CHEBI:57692"/>
    </cofactor>
</comment>
<dbReference type="Gene3D" id="3.30.465.10">
    <property type="match status" value="1"/>
</dbReference>
<dbReference type="InterPro" id="IPR016171">
    <property type="entry name" value="Vanillyl_alc_oxidase_C-sub2"/>
</dbReference>
<evidence type="ECO:0000256" key="7">
    <source>
        <dbReference type="PIRSR" id="PIRSR625650-4"/>
    </source>
</evidence>
<comment type="caution">
    <text evidence="9">The sequence shown here is derived from an EMBL/GenBank/DDBJ whole genome shotgun (WGS) entry which is preliminary data.</text>
</comment>
<evidence type="ECO:0000256" key="1">
    <source>
        <dbReference type="ARBA" id="ARBA00008000"/>
    </source>
</evidence>
<evidence type="ECO:0000313" key="9">
    <source>
        <dbReference type="EMBL" id="TBH20221.1"/>
    </source>
</evidence>
<feature type="site" description="Important for enzyme activity" evidence="7">
    <location>
        <position position="299"/>
    </location>
</feature>
<evidence type="ECO:0000256" key="2">
    <source>
        <dbReference type="ARBA" id="ARBA00022630"/>
    </source>
</evidence>
<dbReference type="InterPro" id="IPR004113">
    <property type="entry name" value="FAD-bd_oxidored_4_C"/>
</dbReference>
<feature type="binding site" evidence="5">
    <location>
        <position position="387"/>
    </location>
    <ligand>
        <name>substrate</name>
    </ligand>
</feature>
<dbReference type="Gene3D" id="1.10.45.10">
    <property type="entry name" value="Vanillyl-alcohol Oxidase, Chain A, domain 4"/>
    <property type="match status" value="1"/>
</dbReference>
<dbReference type="Gene3D" id="3.30.43.10">
    <property type="entry name" value="Uridine Diphospho-n-acetylenolpyruvylglucosamine Reductase, domain 2"/>
    <property type="match status" value="1"/>
</dbReference>
<dbReference type="InterPro" id="IPR036318">
    <property type="entry name" value="FAD-bd_PCMH-like_sf"/>
</dbReference>
<dbReference type="GO" id="GO:0008609">
    <property type="term" value="F:alkylglycerone-phosphate synthase activity"/>
    <property type="evidence" value="ECO:0007669"/>
    <property type="project" value="InterPro"/>
</dbReference>
<organism evidence="9 10">
    <name type="scientific">Thermus thermamylovorans</name>
    <dbReference type="NCBI Taxonomy" id="2509362"/>
    <lineage>
        <taxon>Bacteria</taxon>
        <taxon>Thermotogati</taxon>
        <taxon>Deinococcota</taxon>
        <taxon>Deinococci</taxon>
        <taxon>Thermales</taxon>
        <taxon>Thermaceae</taxon>
        <taxon>Thermus</taxon>
    </lineage>
</organism>